<dbReference type="Gene3D" id="1.20.5.340">
    <property type="match status" value="1"/>
</dbReference>
<keyword evidence="16 21" id="KW-0175">Coiled coil</keyword>
<evidence type="ECO:0000256" key="11">
    <source>
        <dbReference type="ARBA" id="ARBA00022741"/>
    </source>
</evidence>
<dbReference type="GO" id="GO:0030027">
    <property type="term" value="C:lamellipodium"/>
    <property type="evidence" value="ECO:0007669"/>
    <property type="project" value="UniProtKB-SubCell"/>
</dbReference>
<dbReference type="Pfam" id="PF15796">
    <property type="entry name" value="KELK"/>
    <property type="match status" value="1"/>
</dbReference>
<dbReference type="Gene3D" id="3.30.60.20">
    <property type="match status" value="1"/>
</dbReference>
<comment type="cofactor">
    <cofactor evidence="1">
        <name>Mg(2+)</name>
        <dbReference type="ChEBI" id="CHEBI:18420"/>
    </cofactor>
</comment>
<feature type="domain" description="AGC-kinase C-terminal" evidence="28">
    <location>
        <begin position="344"/>
        <end position="414"/>
    </location>
</feature>
<dbReference type="InterPro" id="IPR017441">
    <property type="entry name" value="Protein_kinase_ATP_BS"/>
</dbReference>
<evidence type="ECO:0000256" key="19">
    <source>
        <dbReference type="ARBA" id="ARBA00048679"/>
    </source>
</evidence>
<dbReference type="InterPro" id="IPR000095">
    <property type="entry name" value="CRIB_dom"/>
</dbReference>
<evidence type="ECO:0000256" key="1">
    <source>
        <dbReference type="ARBA" id="ARBA00001946"/>
    </source>
</evidence>
<evidence type="ECO:0000256" key="21">
    <source>
        <dbReference type="SAM" id="Coils"/>
    </source>
</evidence>
<evidence type="ECO:0000256" key="13">
    <source>
        <dbReference type="ARBA" id="ARBA00022777"/>
    </source>
</evidence>
<feature type="binding site" evidence="20">
    <location>
        <position position="107"/>
    </location>
    <ligand>
        <name>ATP</name>
        <dbReference type="ChEBI" id="CHEBI:30616"/>
    </ligand>
</feature>
<dbReference type="FunCoup" id="A0A6P8I447">
    <property type="interactions" value="1330"/>
</dbReference>
<dbReference type="CDD" id="cd00132">
    <property type="entry name" value="CRIB"/>
    <property type="match status" value="1"/>
</dbReference>
<comment type="catalytic activity">
    <reaction evidence="18">
        <text>L-threonyl-[protein] + ATP = O-phospho-L-threonyl-[protein] + ADP + H(+)</text>
        <dbReference type="Rhea" id="RHEA:46608"/>
        <dbReference type="Rhea" id="RHEA-COMP:11060"/>
        <dbReference type="Rhea" id="RHEA-COMP:11605"/>
        <dbReference type="ChEBI" id="CHEBI:15378"/>
        <dbReference type="ChEBI" id="CHEBI:30013"/>
        <dbReference type="ChEBI" id="CHEBI:30616"/>
        <dbReference type="ChEBI" id="CHEBI:61977"/>
        <dbReference type="ChEBI" id="CHEBI:456216"/>
        <dbReference type="EC" id="2.7.11.1"/>
    </reaction>
</comment>
<evidence type="ECO:0000256" key="8">
    <source>
        <dbReference type="ARBA" id="ARBA00022553"/>
    </source>
</evidence>
<dbReference type="SMART" id="SM00220">
    <property type="entry name" value="S_TKc"/>
    <property type="match status" value="1"/>
</dbReference>
<dbReference type="Gene3D" id="3.30.200.20">
    <property type="entry name" value="Phosphorylase Kinase, domain 1"/>
    <property type="match status" value="1"/>
</dbReference>
<protein>
    <recommendedName>
        <fullName evidence="5">non-specific serine/threonine protein kinase</fullName>
        <ecNumber evidence="5">2.7.11.1</ecNumber>
    </recommendedName>
</protein>
<dbReference type="CDD" id="cd05597">
    <property type="entry name" value="STKc_DMPK_like"/>
    <property type="match status" value="1"/>
</dbReference>
<evidence type="ECO:0000256" key="14">
    <source>
        <dbReference type="ARBA" id="ARBA00022833"/>
    </source>
</evidence>
<feature type="coiled-coil region" evidence="21">
    <location>
        <begin position="898"/>
        <end position="960"/>
    </location>
</feature>
<accession>A0A6P8I447</accession>
<organism evidence="29 30">
    <name type="scientific">Actinia tenebrosa</name>
    <name type="common">Australian red waratah sea anemone</name>
    <dbReference type="NCBI Taxonomy" id="6105"/>
    <lineage>
        <taxon>Eukaryota</taxon>
        <taxon>Metazoa</taxon>
        <taxon>Cnidaria</taxon>
        <taxon>Anthozoa</taxon>
        <taxon>Hexacorallia</taxon>
        <taxon>Actiniaria</taxon>
        <taxon>Actiniidae</taxon>
        <taxon>Actinia</taxon>
    </lineage>
</organism>
<dbReference type="GO" id="GO:0004674">
    <property type="term" value="F:protein serine/threonine kinase activity"/>
    <property type="evidence" value="ECO:0007669"/>
    <property type="project" value="UniProtKB-KW"/>
</dbReference>
<dbReference type="SMART" id="SM00109">
    <property type="entry name" value="C1"/>
    <property type="match status" value="1"/>
</dbReference>
<dbReference type="Proteomes" id="UP000515163">
    <property type="component" value="Unplaced"/>
</dbReference>
<dbReference type="InterPro" id="IPR014930">
    <property type="entry name" value="Myotonic_dystrophy_kinase_coil"/>
</dbReference>
<dbReference type="PROSITE" id="PS00108">
    <property type="entry name" value="PROTEIN_KINASE_ST"/>
    <property type="match status" value="1"/>
</dbReference>
<dbReference type="SUPFAM" id="SSF57889">
    <property type="entry name" value="Cysteine-rich domain"/>
    <property type="match status" value="1"/>
</dbReference>
<dbReference type="SUPFAM" id="SSF50729">
    <property type="entry name" value="PH domain-like"/>
    <property type="match status" value="1"/>
</dbReference>
<dbReference type="SMART" id="SM00233">
    <property type="entry name" value="PH"/>
    <property type="match status" value="1"/>
</dbReference>
<evidence type="ECO:0000256" key="6">
    <source>
        <dbReference type="ARBA" id="ARBA00022490"/>
    </source>
</evidence>
<gene>
    <name evidence="30" type="primary">LOC116295783</name>
</gene>
<dbReference type="PANTHER" id="PTHR22988:SF66">
    <property type="entry name" value="SERINE_THREONINE-PROTEIN KINASE GENGHIS KHAN"/>
    <property type="match status" value="1"/>
</dbReference>
<keyword evidence="8" id="KW-0597">Phosphoprotein</keyword>
<proteinExistence type="inferred from homology"/>
<reference evidence="30" key="1">
    <citation type="submission" date="2025-08" db="UniProtKB">
        <authorList>
            <consortium name="RefSeq"/>
        </authorList>
    </citation>
    <scope>IDENTIFICATION</scope>
</reference>
<keyword evidence="12" id="KW-0863">Zinc-finger</keyword>
<dbReference type="CDD" id="cd20809">
    <property type="entry name" value="C1_MRCK"/>
    <property type="match status" value="1"/>
</dbReference>
<dbReference type="InterPro" id="IPR031597">
    <property type="entry name" value="KELK"/>
</dbReference>
<keyword evidence="15 20" id="KW-0067">ATP-binding</keyword>
<dbReference type="InterPro" id="IPR001180">
    <property type="entry name" value="CNH_dom"/>
</dbReference>
<dbReference type="Pfam" id="PF00433">
    <property type="entry name" value="Pkinase_C"/>
    <property type="match status" value="1"/>
</dbReference>
<dbReference type="SMART" id="SM00133">
    <property type="entry name" value="S_TK_X"/>
    <property type="match status" value="1"/>
</dbReference>
<keyword evidence="13" id="KW-0418">Kinase</keyword>
<dbReference type="InterPro" id="IPR050839">
    <property type="entry name" value="Rho-assoc_Ser/Thr_Kinase"/>
</dbReference>
<evidence type="ECO:0000256" key="17">
    <source>
        <dbReference type="ARBA" id="ARBA00023273"/>
    </source>
</evidence>
<evidence type="ECO:0000256" key="18">
    <source>
        <dbReference type="ARBA" id="ARBA00047899"/>
    </source>
</evidence>
<feature type="compositionally biased region" description="Polar residues" evidence="22">
    <location>
        <begin position="999"/>
        <end position="1011"/>
    </location>
</feature>
<comment type="catalytic activity">
    <reaction evidence="19">
        <text>L-seryl-[protein] + ATP = O-phospho-L-seryl-[protein] + ADP + H(+)</text>
        <dbReference type="Rhea" id="RHEA:17989"/>
        <dbReference type="Rhea" id="RHEA-COMP:9863"/>
        <dbReference type="Rhea" id="RHEA-COMP:11604"/>
        <dbReference type="ChEBI" id="CHEBI:15378"/>
        <dbReference type="ChEBI" id="CHEBI:29999"/>
        <dbReference type="ChEBI" id="CHEBI:30616"/>
        <dbReference type="ChEBI" id="CHEBI:83421"/>
        <dbReference type="ChEBI" id="CHEBI:456216"/>
        <dbReference type="EC" id="2.7.11.1"/>
    </reaction>
</comment>
<dbReference type="PROSITE" id="PS00107">
    <property type="entry name" value="PROTEIN_KINASE_ATP"/>
    <property type="match status" value="1"/>
</dbReference>
<evidence type="ECO:0000256" key="4">
    <source>
        <dbReference type="ARBA" id="ARBA00005719"/>
    </source>
</evidence>
<evidence type="ECO:0000256" key="7">
    <source>
        <dbReference type="ARBA" id="ARBA00022527"/>
    </source>
</evidence>
<dbReference type="GO" id="GO:0031032">
    <property type="term" value="P:actomyosin structure organization"/>
    <property type="evidence" value="ECO:0007669"/>
    <property type="project" value="TreeGrafter"/>
</dbReference>
<dbReference type="PROSITE" id="PS50003">
    <property type="entry name" value="PH_DOMAIN"/>
    <property type="match status" value="1"/>
</dbReference>
<dbReference type="Gene3D" id="1.10.510.10">
    <property type="entry name" value="Transferase(Phosphotransferase) domain 1"/>
    <property type="match status" value="1"/>
</dbReference>
<evidence type="ECO:0000256" key="22">
    <source>
        <dbReference type="SAM" id="MobiDB-lite"/>
    </source>
</evidence>
<evidence type="ECO:0000256" key="9">
    <source>
        <dbReference type="ARBA" id="ARBA00022679"/>
    </source>
</evidence>
<feature type="domain" description="CRIB" evidence="26">
    <location>
        <begin position="1595"/>
        <end position="1608"/>
    </location>
</feature>
<dbReference type="InterPro" id="IPR057529">
    <property type="entry name" value="MRCK/ROCK_PH"/>
</dbReference>
<dbReference type="SMART" id="SM00036">
    <property type="entry name" value="CNH"/>
    <property type="match status" value="1"/>
</dbReference>
<feature type="domain" description="PH" evidence="23">
    <location>
        <begin position="1104"/>
        <end position="1223"/>
    </location>
</feature>
<dbReference type="InterPro" id="IPR002219">
    <property type="entry name" value="PKC_DAG/PE"/>
</dbReference>
<dbReference type="Pfam" id="PF00780">
    <property type="entry name" value="CNH"/>
    <property type="match status" value="1"/>
</dbReference>
<dbReference type="Gene3D" id="2.30.29.30">
    <property type="entry name" value="Pleckstrin-homology domain (PH domain)/Phosphotyrosine-binding domain (PTB)"/>
    <property type="match status" value="1"/>
</dbReference>
<evidence type="ECO:0000256" key="5">
    <source>
        <dbReference type="ARBA" id="ARBA00012513"/>
    </source>
</evidence>
<dbReference type="GeneID" id="116295783"/>
<dbReference type="InterPro" id="IPR046349">
    <property type="entry name" value="C1-like_sf"/>
</dbReference>
<feature type="region of interest" description="Disordered" evidence="22">
    <location>
        <begin position="805"/>
        <end position="824"/>
    </location>
</feature>
<sequence length="1818" mass="205475">MASDPVRERLKQLDQLFTYGSSENGSYSLETLLDVLLLLYDECCNSTLRRDKNISEFIEYVKPVATKTKQLRLHREDFEPLSLIGKGAFGEVTVVRLKSTDRIYAMKTLNKWEMLKRAETACFREERDVLVYGDRRWITTLHYSFQDDDYLYFVMDYYSGGDLLTLLSKYEDHLPEELSKFYVAEVVLAVSAIHKMEYVHRDVKPDNVLLDISGHIRLADFGSCQKLAKDGTVCSSVAVGTPDYISPEILQAMEDGKGKYGVECDWWSLGVCMYEMLFGETPFYAESLLETYSKIMAHTGKFNYPSDIEVSNNAKDLMQRLCCKASQRFGQNGLEDFKNHSFFEGIDWDNIHYMTPPYIPEVNSPDDTSNFDVDIEESRANEANRPSSMSPFTGHHLPFIGFTYTEGSTMSDRAKDLINKNNKEKGGGDVTLRPVPGNAPSSLSVEAYERRIQRMEREKSDLARKLQESTKLVHEQSAVISNESGKDQVDALEVRRLKEETAALKKKILDDEAQTMELEKELNEAINTRKDLESKQEDINSKVRSLERENRGIKIEKEDLERVLQEANEKIASQQKELKEAQNQRKLAMAEFSELNDKLADMRSQKTKLSRTVREKEEELESSLQKLDSLRLEVRNADRKRRELNTQVEELTSDANREKKLRLRSDQYSKQLEEEIEYLKAKQRSLGRPFPSDTTAEEQQQEISKLKADIDRLKLESEETIQQIKFKHSSEVKELNEKLMDSETSRQALQNEVASLSSKINETRLDSQREQHEMTLEMNRKNERERKLLKEENKKLQAEVDKLSQALEKGSASQRRLEEELRESSEKKDAVAHWEAQIAEIIQWVSDEKEARGYLQALASKMTEELEGLKASGYSSLPRGEKNQWQLRRSQKVDKQEILTLQSNLQAEIQAKQQLSEELNKSKAILITTEKKLAESEANYNLLKEEIQKLKKENEQLRQAEPHKAGDLPFLSYLKEQPSPSRLENVSEESENDAFAHQRQGSQRSVSSYASDNYSMRTTSVSSVSSLASQPRSHKFSVRTFTTPTKCNQCTSLMIGVVRQGSVCEVCGFSCHLTCTEQVPPVCPCPPSQANRRPFGIDPEKGIGTAYEGFVRIPKPGGIKKGWMRQFAVVCDFKIFLFDVTGDKPPHISQSATQVIDMRDEEFSASGVLQADVIHANRKEIPCIFRVTASQMTPPGEPLTQLFLTEKEKDRIKWVTALQELHKILKKNFDTSRTQIFQAKEVCDPGLIHLKQTLSATIIDTDRVVLGTEDGLFSLELMKGSISRIGDNKKAYQVEMLPADQLIVLISGKNRHIRLYPSSTLDGHDTEPVKIAETKGCSMFATGGIHSHSSTCLCVAIKRHIVVYELNRTKFRHLKIKDIHLNFNLQWMGVSFGKLIVGYVSGFTIYALEGDAQPQKLVNADDPTLNFITNNPVDAMLAVEIEPSKEYLLCFNLLGIFVDSSGYRSRRYELMWPSPPNSVAYSHPYVISFSERAIDIFDSNSAEWLQTIPLRKCHSLINEGSLSLCTASEQPNLVYLKNKLDDEDELIIPDPTKGKKALAAVLRLKNKPRTSIRFSWKPKETGLQDLDSDTRSKLISGPSNFNHISHMGPGDGLQILRDLPVGVQRDDDSGAAMPRQGPVGPRSKRAVTANPAMMNRPHLLGGRGRQQRPSSQAASMINGRAVSVTGVDSSSDSPPSARPRSSSSRSADDLNEGKKNINGPNRLSADLDSYQQQTLRDSAPKNAYDEQRQLDLALELSKRQVAARLPTTSSRDSLNLPESPRHSTGSSSGLSASPTPSQEDNVASPDCVRIHVSDNTKL</sequence>
<evidence type="ECO:0000256" key="3">
    <source>
        <dbReference type="ARBA" id="ARBA00004510"/>
    </source>
</evidence>
<evidence type="ECO:0000256" key="10">
    <source>
        <dbReference type="ARBA" id="ARBA00022723"/>
    </source>
</evidence>
<keyword evidence="14" id="KW-0862">Zinc</keyword>
<dbReference type="Pfam" id="PF08826">
    <property type="entry name" value="DMPK_coil"/>
    <property type="match status" value="1"/>
</dbReference>
<dbReference type="PANTHER" id="PTHR22988">
    <property type="entry name" value="MYOTONIC DYSTROPHY S/T KINASE-RELATED"/>
    <property type="match status" value="1"/>
</dbReference>
<dbReference type="InterPro" id="IPR001849">
    <property type="entry name" value="PH_domain"/>
</dbReference>
<evidence type="ECO:0000259" key="25">
    <source>
        <dbReference type="PROSITE" id="PS50081"/>
    </source>
</evidence>
<feature type="domain" description="Phorbol-ester/DAG-type" evidence="25">
    <location>
        <begin position="1033"/>
        <end position="1083"/>
    </location>
</feature>
<dbReference type="FunFam" id="2.30.29.30:FF:000242">
    <property type="entry name" value="serine/threonine-protein kinase MRCK gamma isoform X1"/>
    <property type="match status" value="1"/>
</dbReference>
<comment type="subcellular location">
    <subcellularLocation>
        <location evidence="3">Cell projection</location>
        <location evidence="3">Lamellipodium</location>
    </subcellularLocation>
    <subcellularLocation>
        <location evidence="2">Cytoplasm</location>
    </subcellularLocation>
</comment>
<evidence type="ECO:0000256" key="12">
    <source>
        <dbReference type="ARBA" id="ARBA00022771"/>
    </source>
</evidence>
<dbReference type="InterPro" id="IPR017892">
    <property type="entry name" value="Pkinase_C"/>
</dbReference>
<feature type="compositionally biased region" description="Basic and acidic residues" evidence="22">
    <location>
        <begin position="1706"/>
        <end position="1715"/>
    </location>
</feature>
<dbReference type="InterPro" id="IPR000961">
    <property type="entry name" value="AGC-kinase_C"/>
</dbReference>
<feature type="compositionally biased region" description="Basic and acidic residues" evidence="22">
    <location>
        <begin position="815"/>
        <end position="824"/>
    </location>
</feature>
<dbReference type="GO" id="GO:0005856">
    <property type="term" value="C:cytoskeleton"/>
    <property type="evidence" value="ECO:0007669"/>
    <property type="project" value="TreeGrafter"/>
</dbReference>
<keyword evidence="6" id="KW-0963">Cytoplasm</keyword>
<evidence type="ECO:0000259" key="26">
    <source>
        <dbReference type="PROSITE" id="PS50108"/>
    </source>
</evidence>
<keyword evidence="17" id="KW-0966">Cell projection</keyword>
<dbReference type="FunFam" id="3.30.200.20:FF:001209">
    <property type="entry name" value="Serine/threonine-protein kinase MRCK beta"/>
    <property type="match status" value="1"/>
</dbReference>
<keyword evidence="11 20" id="KW-0547">Nucleotide-binding</keyword>
<dbReference type="OrthoDB" id="10047816at2759"/>
<feature type="region of interest" description="Disordered" evidence="22">
    <location>
        <begin position="1763"/>
        <end position="1818"/>
    </location>
</feature>
<name>A0A6P8I447_ACTTE</name>
<evidence type="ECO:0000256" key="2">
    <source>
        <dbReference type="ARBA" id="ARBA00004496"/>
    </source>
</evidence>
<feature type="region of interest" description="Disordered" evidence="22">
    <location>
        <begin position="979"/>
        <end position="1011"/>
    </location>
</feature>
<feature type="compositionally biased region" description="Low complexity" evidence="22">
    <location>
        <begin position="1782"/>
        <end position="1797"/>
    </location>
</feature>
<dbReference type="SUPFAM" id="SSF69322">
    <property type="entry name" value="Tricorn protease domain 2"/>
    <property type="match status" value="1"/>
</dbReference>
<keyword evidence="7" id="KW-0723">Serine/threonine-protein kinase</keyword>
<keyword evidence="9" id="KW-0808">Transferase</keyword>
<dbReference type="Pfam" id="PF00069">
    <property type="entry name" value="Pkinase"/>
    <property type="match status" value="1"/>
</dbReference>
<dbReference type="RefSeq" id="XP_031559570.1">
    <property type="nucleotide sequence ID" value="XM_031703710.1"/>
</dbReference>
<dbReference type="Pfam" id="PF25346">
    <property type="entry name" value="PH_MRCK"/>
    <property type="match status" value="1"/>
</dbReference>
<evidence type="ECO:0000313" key="30">
    <source>
        <dbReference type="RefSeq" id="XP_031559570.1"/>
    </source>
</evidence>
<feature type="domain" description="CNH" evidence="27">
    <location>
        <begin position="1250"/>
        <end position="1523"/>
    </location>
</feature>
<evidence type="ECO:0000259" key="23">
    <source>
        <dbReference type="PROSITE" id="PS50003"/>
    </source>
</evidence>
<dbReference type="EC" id="2.7.11.1" evidence="5"/>
<feature type="region of interest" description="Disordered" evidence="22">
    <location>
        <begin position="1624"/>
        <end position="1725"/>
    </location>
</feature>
<dbReference type="InterPro" id="IPR011009">
    <property type="entry name" value="Kinase-like_dom_sf"/>
</dbReference>
<evidence type="ECO:0000256" key="20">
    <source>
        <dbReference type="PROSITE-ProRule" id="PRU10141"/>
    </source>
</evidence>
<dbReference type="SUPFAM" id="SSF56112">
    <property type="entry name" value="Protein kinase-like (PK-like)"/>
    <property type="match status" value="1"/>
</dbReference>
<dbReference type="PROSITE" id="PS50081">
    <property type="entry name" value="ZF_DAG_PE_2"/>
    <property type="match status" value="1"/>
</dbReference>
<feature type="compositionally biased region" description="Basic and acidic residues" evidence="22">
    <location>
        <begin position="1808"/>
        <end position="1818"/>
    </location>
</feature>
<evidence type="ECO:0000259" key="28">
    <source>
        <dbReference type="PROSITE" id="PS51285"/>
    </source>
</evidence>
<evidence type="ECO:0000259" key="24">
    <source>
        <dbReference type="PROSITE" id="PS50011"/>
    </source>
</evidence>
<dbReference type="PROSITE" id="PS50011">
    <property type="entry name" value="PROTEIN_KINASE_DOM"/>
    <property type="match status" value="1"/>
</dbReference>
<dbReference type="InterPro" id="IPR011993">
    <property type="entry name" value="PH-like_dom_sf"/>
</dbReference>
<dbReference type="KEGG" id="aten:116295783"/>
<feature type="region of interest" description="Disordered" evidence="22">
    <location>
        <begin position="421"/>
        <end position="441"/>
    </location>
</feature>
<comment type="similarity">
    <text evidence="4">Belongs to the protein kinase superfamily. AGC Ser/Thr protein kinase family. DMPK subfamily.</text>
</comment>
<dbReference type="FunFam" id="1.10.510.10:FF:000014">
    <property type="entry name" value="Non-specific serine/threonine protein kinase"/>
    <property type="match status" value="1"/>
</dbReference>
<dbReference type="PROSITE" id="PS51285">
    <property type="entry name" value="AGC_KINASE_CTER"/>
    <property type="match status" value="1"/>
</dbReference>
<dbReference type="GO" id="GO:0005737">
    <property type="term" value="C:cytoplasm"/>
    <property type="evidence" value="ECO:0007669"/>
    <property type="project" value="UniProtKB-SubCell"/>
</dbReference>
<evidence type="ECO:0000256" key="16">
    <source>
        <dbReference type="ARBA" id="ARBA00023054"/>
    </source>
</evidence>
<feature type="domain" description="Protein kinase" evidence="24">
    <location>
        <begin position="78"/>
        <end position="343"/>
    </location>
</feature>
<dbReference type="InterPro" id="IPR000719">
    <property type="entry name" value="Prot_kinase_dom"/>
</dbReference>
<dbReference type="SMART" id="SM00285">
    <property type="entry name" value="PBD"/>
    <property type="match status" value="1"/>
</dbReference>
<dbReference type="PROSITE" id="PS50108">
    <property type="entry name" value="CRIB"/>
    <property type="match status" value="1"/>
</dbReference>
<keyword evidence="29" id="KW-1185">Reference proteome</keyword>
<dbReference type="InterPro" id="IPR008271">
    <property type="entry name" value="Ser/Thr_kinase_AS"/>
</dbReference>
<evidence type="ECO:0000313" key="29">
    <source>
        <dbReference type="Proteomes" id="UP000515163"/>
    </source>
</evidence>
<dbReference type="Pfam" id="PF00130">
    <property type="entry name" value="C1_1"/>
    <property type="match status" value="1"/>
</dbReference>
<dbReference type="GO" id="GO:0005524">
    <property type="term" value="F:ATP binding"/>
    <property type="evidence" value="ECO:0007669"/>
    <property type="project" value="UniProtKB-UniRule"/>
</dbReference>
<keyword evidence="10" id="KW-0479">Metal-binding</keyword>
<feature type="coiled-coil region" evidence="21">
    <location>
        <begin position="445"/>
        <end position="661"/>
    </location>
</feature>
<feature type="compositionally biased region" description="Low complexity" evidence="22">
    <location>
        <begin position="1688"/>
        <end position="1705"/>
    </location>
</feature>
<evidence type="ECO:0000256" key="15">
    <source>
        <dbReference type="ARBA" id="ARBA00022840"/>
    </source>
</evidence>
<dbReference type="CDD" id="cd01243">
    <property type="entry name" value="PH_MRCK"/>
    <property type="match status" value="1"/>
</dbReference>
<dbReference type="FunFam" id="3.30.60.20:FF:000005">
    <property type="entry name" value="Non-specific serine/threonine protein kinase"/>
    <property type="match status" value="1"/>
</dbReference>
<dbReference type="PROSITE" id="PS50219">
    <property type="entry name" value="CNH"/>
    <property type="match status" value="1"/>
</dbReference>
<evidence type="ECO:0000259" key="27">
    <source>
        <dbReference type="PROSITE" id="PS50219"/>
    </source>
</evidence>
<dbReference type="InParanoid" id="A0A6P8I447"/>
<dbReference type="GO" id="GO:0008270">
    <property type="term" value="F:zinc ion binding"/>
    <property type="evidence" value="ECO:0007669"/>
    <property type="project" value="UniProtKB-KW"/>
</dbReference>